<dbReference type="OrthoDB" id="7688458at2759"/>
<dbReference type="GO" id="GO:0005634">
    <property type="term" value="C:nucleus"/>
    <property type="evidence" value="ECO:0007669"/>
    <property type="project" value="TreeGrafter"/>
</dbReference>
<evidence type="ECO:0000313" key="4">
    <source>
        <dbReference type="Proteomes" id="UP000729913"/>
    </source>
</evidence>
<organism evidence="3 4">
    <name type="scientific">Cotesia typhae</name>
    <dbReference type="NCBI Taxonomy" id="2053667"/>
    <lineage>
        <taxon>Eukaryota</taxon>
        <taxon>Metazoa</taxon>
        <taxon>Ecdysozoa</taxon>
        <taxon>Arthropoda</taxon>
        <taxon>Hexapoda</taxon>
        <taxon>Insecta</taxon>
        <taxon>Pterygota</taxon>
        <taxon>Neoptera</taxon>
        <taxon>Endopterygota</taxon>
        <taxon>Hymenoptera</taxon>
        <taxon>Apocrita</taxon>
        <taxon>Ichneumonoidea</taxon>
        <taxon>Braconidae</taxon>
        <taxon>Microgastrinae</taxon>
        <taxon>Cotesia</taxon>
    </lineage>
</organism>
<name>A0A8J5R0E4_9HYME</name>
<proteinExistence type="inferred from homology"/>
<keyword evidence="2" id="KW-0732">Signal</keyword>
<reference evidence="3" key="1">
    <citation type="submission" date="2020-03" db="EMBL/GenBank/DDBJ databases">
        <authorList>
            <person name="Chebbi M.A."/>
            <person name="Drezen J.M."/>
        </authorList>
    </citation>
    <scope>NUCLEOTIDE SEQUENCE</scope>
    <source>
        <tissue evidence="3">Whole body</tissue>
    </source>
</reference>
<dbReference type="Proteomes" id="UP000729913">
    <property type="component" value="Unassembled WGS sequence"/>
</dbReference>
<feature type="chain" id="PRO_5035287577" evidence="2">
    <location>
        <begin position="21"/>
        <end position="339"/>
    </location>
</feature>
<gene>
    <name evidence="3" type="ORF">G9C98_006492</name>
</gene>
<dbReference type="AlphaFoldDB" id="A0A8J5R0E4"/>
<accession>A0A8J5R0E4</accession>
<reference evidence="3" key="2">
    <citation type="submission" date="2021-04" db="EMBL/GenBank/DDBJ databases">
        <title>Genome-wide patterns of bracovirus chromosomal integration into multiple host tissues during parasitism.</title>
        <authorList>
            <person name="Chebbi M.A.C."/>
        </authorList>
    </citation>
    <scope>NUCLEOTIDE SEQUENCE</scope>
    <source>
        <tissue evidence="3">Whole body</tissue>
    </source>
</reference>
<dbReference type="PANTHER" id="PTHR10502">
    <property type="entry name" value="ANNEXIN"/>
    <property type="match status" value="1"/>
</dbReference>
<keyword evidence="4" id="KW-1185">Reference proteome</keyword>
<dbReference type="PANTHER" id="PTHR10502:SF102">
    <property type="entry name" value="ANNEXIN B11"/>
    <property type="match status" value="1"/>
</dbReference>
<sequence>MAKSTFSLLGIYLLITIATATIVIEPIPDKNVTRRSVVINSIKKLGGGALDVVDGALDFLGNLFGVKPKPSAPVPVNNMDNLRKAISYQDAKKVSDLLLRDNFYNREIIATRYLLTSWNDIKTDIKASFSGAYRDLLQAFVEDKYAFLAQELHDGIFGISDGNIYAGLDVLCNPHADQIASIVQAYRSKFGRELTSDLSFVPDPMLRASLMRFARGQKISHFRFDPTMVEFSEYSRDHAYYNELVCTTNGPRFFSERLHSSLTNGDYRGLTRLIITLINHDDYETVMSYYQNEYGQSLMDSINFHTDGAYNYALWVIIDTASSHKLVITDGRPYILVKK</sequence>
<comment type="caution">
    <text evidence="3">The sequence shown here is derived from an EMBL/GenBank/DDBJ whole genome shotgun (WGS) entry which is preliminary data.</text>
</comment>
<dbReference type="GO" id="GO:0001786">
    <property type="term" value="F:phosphatidylserine binding"/>
    <property type="evidence" value="ECO:0007669"/>
    <property type="project" value="TreeGrafter"/>
</dbReference>
<comment type="similarity">
    <text evidence="1">Belongs to the annexin family.</text>
</comment>
<feature type="signal peptide" evidence="2">
    <location>
        <begin position="1"/>
        <end position="20"/>
    </location>
</feature>
<evidence type="ECO:0000256" key="1">
    <source>
        <dbReference type="ARBA" id="ARBA00007831"/>
    </source>
</evidence>
<evidence type="ECO:0000313" key="3">
    <source>
        <dbReference type="EMBL" id="KAG8038167.1"/>
    </source>
</evidence>
<dbReference type="GO" id="GO:0005544">
    <property type="term" value="F:calcium-dependent phospholipid binding"/>
    <property type="evidence" value="ECO:0007669"/>
    <property type="project" value="TreeGrafter"/>
</dbReference>
<dbReference type="EMBL" id="JAAOIC020000044">
    <property type="protein sequence ID" value="KAG8038167.1"/>
    <property type="molecule type" value="Genomic_DNA"/>
</dbReference>
<dbReference type="GO" id="GO:0005886">
    <property type="term" value="C:plasma membrane"/>
    <property type="evidence" value="ECO:0007669"/>
    <property type="project" value="TreeGrafter"/>
</dbReference>
<protein>
    <submittedName>
        <fullName evidence="3">Uncharacterized protein</fullName>
    </submittedName>
</protein>
<evidence type="ECO:0000256" key="2">
    <source>
        <dbReference type="SAM" id="SignalP"/>
    </source>
</evidence>
<dbReference type="GO" id="GO:0005737">
    <property type="term" value="C:cytoplasm"/>
    <property type="evidence" value="ECO:0007669"/>
    <property type="project" value="TreeGrafter"/>
</dbReference>
<dbReference type="GO" id="GO:0012506">
    <property type="term" value="C:vesicle membrane"/>
    <property type="evidence" value="ECO:0007669"/>
    <property type="project" value="TreeGrafter"/>
</dbReference>